<keyword evidence="3" id="KW-1185">Reference proteome</keyword>
<accession>A0A154PT29</accession>
<evidence type="ECO:0000256" key="1">
    <source>
        <dbReference type="SAM" id="MobiDB-lite"/>
    </source>
</evidence>
<evidence type="ECO:0000313" key="3">
    <source>
        <dbReference type="Proteomes" id="UP000076502"/>
    </source>
</evidence>
<organism evidence="2 3">
    <name type="scientific">Dufourea novaeangliae</name>
    <name type="common">Sweat bee</name>
    <dbReference type="NCBI Taxonomy" id="178035"/>
    <lineage>
        <taxon>Eukaryota</taxon>
        <taxon>Metazoa</taxon>
        <taxon>Ecdysozoa</taxon>
        <taxon>Arthropoda</taxon>
        <taxon>Hexapoda</taxon>
        <taxon>Insecta</taxon>
        <taxon>Pterygota</taxon>
        <taxon>Neoptera</taxon>
        <taxon>Endopterygota</taxon>
        <taxon>Hymenoptera</taxon>
        <taxon>Apocrita</taxon>
        <taxon>Aculeata</taxon>
        <taxon>Apoidea</taxon>
        <taxon>Anthophila</taxon>
        <taxon>Halictidae</taxon>
        <taxon>Rophitinae</taxon>
        <taxon>Dufourea</taxon>
    </lineage>
</organism>
<gene>
    <name evidence="2" type="ORF">WN55_09371</name>
</gene>
<sequence length="86" mass="9881">MEYRTRSSEEDEHRASHTNGIAQINLRSFLNGSGQFVIGQPRCRRESRETESENGPDRTAHLHSRRQTGYARVELRLSGPPRILYG</sequence>
<proteinExistence type="predicted"/>
<feature type="compositionally biased region" description="Basic and acidic residues" evidence="1">
    <location>
        <begin position="43"/>
        <end position="60"/>
    </location>
</feature>
<feature type="region of interest" description="Disordered" evidence="1">
    <location>
        <begin position="1"/>
        <end position="20"/>
    </location>
</feature>
<feature type="compositionally biased region" description="Basic and acidic residues" evidence="1">
    <location>
        <begin position="1"/>
        <end position="15"/>
    </location>
</feature>
<evidence type="ECO:0000313" key="2">
    <source>
        <dbReference type="EMBL" id="KZC15069.1"/>
    </source>
</evidence>
<dbReference type="Proteomes" id="UP000076502">
    <property type="component" value="Unassembled WGS sequence"/>
</dbReference>
<dbReference type="EMBL" id="KQ435207">
    <property type="protein sequence ID" value="KZC15069.1"/>
    <property type="molecule type" value="Genomic_DNA"/>
</dbReference>
<dbReference type="AlphaFoldDB" id="A0A154PT29"/>
<reference evidence="2 3" key="1">
    <citation type="submission" date="2015-07" db="EMBL/GenBank/DDBJ databases">
        <title>The genome of Dufourea novaeangliae.</title>
        <authorList>
            <person name="Pan H."/>
            <person name="Kapheim K."/>
        </authorList>
    </citation>
    <scope>NUCLEOTIDE SEQUENCE [LARGE SCALE GENOMIC DNA]</scope>
    <source>
        <strain evidence="2">0120121106</strain>
        <tissue evidence="2">Whole body</tissue>
    </source>
</reference>
<feature type="region of interest" description="Disordered" evidence="1">
    <location>
        <begin position="38"/>
        <end position="71"/>
    </location>
</feature>
<name>A0A154PT29_DUFNO</name>
<protein>
    <submittedName>
        <fullName evidence="2">Uncharacterized protein</fullName>
    </submittedName>
</protein>